<dbReference type="AlphaFoldDB" id="A0A8J7S2K2"/>
<evidence type="ECO:0000313" key="2">
    <source>
        <dbReference type="Proteomes" id="UP000672602"/>
    </source>
</evidence>
<name>A0A8J7S2K2_9PROT</name>
<proteinExistence type="predicted"/>
<reference evidence="1" key="1">
    <citation type="submission" date="2021-04" db="EMBL/GenBank/DDBJ databases">
        <authorList>
            <person name="Zhang D.-C."/>
        </authorList>
    </citation>
    <scope>NUCLEOTIDE SEQUENCE</scope>
    <source>
        <strain evidence="1">CGMCC 1.15697</strain>
    </source>
</reference>
<organism evidence="1 2">
    <name type="scientific">Marivibrio halodurans</name>
    <dbReference type="NCBI Taxonomy" id="2039722"/>
    <lineage>
        <taxon>Bacteria</taxon>
        <taxon>Pseudomonadati</taxon>
        <taxon>Pseudomonadota</taxon>
        <taxon>Alphaproteobacteria</taxon>
        <taxon>Rhodospirillales</taxon>
        <taxon>Rhodospirillaceae</taxon>
        <taxon>Marivibrio</taxon>
    </lineage>
</organism>
<protein>
    <submittedName>
        <fullName evidence="1">Uncharacterized protein</fullName>
    </submittedName>
</protein>
<dbReference type="InterPro" id="IPR006311">
    <property type="entry name" value="TAT_signal"/>
</dbReference>
<sequence>MMDTHATNKTLQNTECDTIPHYRKSPIFLHYSHRSCIKVPYYESFCNFIFRRDIMSALQDTFEAEHKKGISRRAMLSGLSAVAGAAMLASLPGGNDAQAGEAKAATLESSNGEVENTFDTRRELRHYSEDSETRGVGVFINLQENAPWTGDEIGKWIKNQFAGVGVPVEYRVNQSQGTATDITLYAGGYDFTINIAELKHELPRVYAHHQDIWNAPDQVSLNNQQPQ</sequence>
<gene>
    <name evidence="1" type="ORF">KAJ83_10375</name>
</gene>
<comment type="caution">
    <text evidence="1">The sequence shown here is derived from an EMBL/GenBank/DDBJ whole genome shotgun (WGS) entry which is preliminary data.</text>
</comment>
<dbReference type="RefSeq" id="WP_210681996.1">
    <property type="nucleotide sequence ID" value="NZ_JAGMWN010000004.1"/>
</dbReference>
<evidence type="ECO:0000313" key="1">
    <source>
        <dbReference type="EMBL" id="MBP5857413.1"/>
    </source>
</evidence>
<dbReference type="PROSITE" id="PS51318">
    <property type="entry name" value="TAT"/>
    <property type="match status" value="1"/>
</dbReference>
<keyword evidence="2" id="KW-1185">Reference proteome</keyword>
<accession>A0A8J7S2K2</accession>
<dbReference type="EMBL" id="JAGMWN010000004">
    <property type="protein sequence ID" value="MBP5857413.1"/>
    <property type="molecule type" value="Genomic_DNA"/>
</dbReference>
<dbReference type="Proteomes" id="UP000672602">
    <property type="component" value="Unassembled WGS sequence"/>
</dbReference>